<name>A0A9R1W1X2_LACSA</name>
<evidence type="ECO:0000313" key="3">
    <source>
        <dbReference type="Proteomes" id="UP000235145"/>
    </source>
</evidence>
<protein>
    <recommendedName>
        <fullName evidence="4">BED-type domain-containing protein</fullName>
    </recommendedName>
</protein>
<dbReference type="AlphaFoldDB" id="A0A9R1W1X2"/>
<feature type="region of interest" description="Disordered" evidence="1">
    <location>
        <begin position="1"/>
        <end position="53"/>
    </location>
</feature>
<dbReference type="Proteomes" id="UP000235145">
    <property type="component" value="Unassembled WGS sequence"/>
</dbReference>
<evidence type="ECO:0000256" key="1">
    <source>
        <dbReference type="SAM" id="MobiDB-lite"/>
    </source>
</evidence>
<comment type="caution">
    <text evidence="2">The sequence shown here is derived from an EMBL/GenBank/DDBJ whole genome shotgun (WGS) entry which is preliminary data.</text>
</comment>
<evidence type="ECO:0008006" key="4">
    <source>
        <dbReference type="Google" id="ProtNLM"/>
    </source>
</evidence>
<organism evidence="2 3">
    <name type="scientific">Lactuca sativa</name>
    <name type="common">Garden lettuce</name>
    <dbReference type="NCBI Taxonomy" id="4236"/>
    <lineage>
        <taxon>Eukaryota</taxon>
        <taxon>Viridiplantae</taxon>
        <taxon>Streptophyta</taxon>
        <taxon>Embryophyta</taxon>
        <taxon>Tracheophyta</taxon>
        <taxon>Spermatophyta</taxon>
        <taxon>Magnoliopsida</taxon>
        <taxon>eudicotyledons</taxon>
        <taxon>Gunneridae</taxon>
        <taxon>Pentapetalae</taxon>
        <taxon>asterids</taxon>
        <taxon>campanulids</taxon>
        <taxon>Asterales</taxon>
        <taxon>Asteraceae</taxon>
        <taxon>Cichorioideae</taxon>
        <taxon>Cichorieae</taxon>
        <taxon>Lactucinae</taxon>
        <taxon>Lactuca</taxon>
    </lineage>
</organism>
<sequence>MEEIASGSEQQHPSTPIGSTNVEVEHDNTSPNVPFVEEASQSDAAKPPNKRQKSIAWDQFVKITVNEKLKAQCKTCRSRLKKWHQTFVST</sequence>
<accession>A0A9R1W1X2</accession>
<reference evidence="2 3" key="1">
    <citation type="journal article" date="2017" name="Nat. Commun.">
        <title>Genome assembly with in vitro proximity ligation data and whole-genome triplication in lettuce.</title>
        <authorList>
            <person name="Reyes-Chin-Wo S."/>
            <person name="Wang Z."/>
            <person name="Yang X."/>
            <person name="Kozik A."/>
            <person name="Arikit S."/>
            <person name="Song C."/>
            <person name="Xia L."/>
            <person name="Froenicke L."/>
            <person name="Lavelle D.O."/>
            <person name="Truco M.J."/>
            <person name="Xia R."/>
            <person name="Zhu S."/>
            <person name="Xu C."/>
            <person name="Xu H."/>
            <person name="Xu X."/>
            <person name="Cox K."/>
            <person name="Korf I."/>
            <person name="Meyers B.C."/>
            <person name="Michelmore R.W."/>
        </authorList>
    </citation>
    <scope>NUCLEOTIDE SEQUENCE [LARGE SCALE GENOMIC DNA]</scope>
    <source>
        <strain evidence="3">cv. Salinas</strain>
        <tissue evidence="2">Seedlings</tissue>
    </source>
</reference>
<dbReference type="EMBL" id="NBSK02000003">
    <property type="protein sequence ID" value="KAJ0216856.1"/>
    <property type="molecule type" value="Genomic_DNA"/>
</dbReference>
<gene>
    <name evidence="2" type="ORF">LSAT_V11C300141660</name>
</gene>
<proteinExistence type="predicted"/>
<feature type="compositionally biased region" description="Polar residues" evidence="1">
    <location>
        <begin position="7"/>
        <end position="22"/>
    </location>
</feature>
<evidence type="ECO:0000313" key="2">
    <source>
        <dbReference type="EMBL" id="KAJ0216856.1"/>
    </source>
</evidence>
<keyword evidence="3" id="KW-1185">Reference proteome</keyword>